<name>A0A9D4KYG4_DREPO</name>
<protein>
    <submittedName>
        <fullName evidence="1">Uncharacterized protein</fullName>
    </submittedName>
</protein>
<evidence type="ECO:0000313" key="2">
    <source>
        <dbReference type="Proteomes" id="UP000828390"/>
    </source>
</evidence>
<reference evidence="1" key="2">
    <citation type="submission" date="2020-11" db="EMBL/GenBank/DDBJ databases">
        <authorList>
            <person name="McCartney M.A."/>
            <person name="Auch B."/>
            <person name="Kono T."/>
            <person name="Mallez S."/>
            <person name="Becker A."/>
            <person name="Gohl D.M."/>
            <person name="Silverstein K.A.T."/>
            <person name="Koren S."/>
            <person name="Bechman K.B."/>
            <person name="Herman A."/>
            <person name="Abrahante J.E."/>
            <person name="Garbe J."/>
        </authorList>
    </citation>
    <scope>NUCLEOTIDE SEQUENCE</scope>
    <source>
        <strain evidence="1">Duluth1</strain>
        <tissue evidence="1">Whole animal</tissue>
    </source>
</reference>
<accession>A0A9D4KYG4</accession>
<evidence type="ECO:0000313" key="1">
    <source>
        <dbReference type="EMBL" id="KAH3848286.1"/>
    </source>
</evidence>
<dbReference type="Proteomes" id="UP000828390">
    <property type="component" value="Unassembled WGS sequence"/>
</dbReference>
<reference evidence="1" key="1">
    <citation type="journal article" date="2019" name="bioRxiv">
        <title>The Genome of the Zebra Mussel, Dreissena polymorpha: A Resource for Invasive Species Research.</title>
        <authorList>
            <person name="McCartney M.A."/>
            <person name="Auch B."/>
            <person name="Kono T."/>
            <person name="Mallez S."/>
            <person name="Zhang Y."/>
            <person name="Obille A."/>
            <person name="Becker A."/>
            <person name="Abrahante J.E."/>
            <person name="Garbe J."/>
            <person name="Badalamenti J.P."/>
            <person name="Herman A."/>
            <person name="Mangelson H."/>
            <person name="Liachko I."/>
            <person name="Sullivan S."/>
            <person name="Sone E.D."/>
            <person name="Koren S."/>
            <person name="Silverstein K.A.T."/>
            <person name="Beckman K.B."/>
            <person name="Gohl D.M."/>
        </authorList>
    </citation>
    <scope>NUCLEOTIDE SEQUENCE</scope>
    <source>
        <strain evidence="1">Duluth1</strain>
        <tissue evidence="1">Whole animal</tissue>
    </source>
</reference>
<proteinExistence type="predicted"/>
<sequence length="50" mass="5515">MESSRRFMPDAATLPLLTQPLTPVCRPTSRRISVICLSSGRVPQTTMPTN</sequence>
<organism evidence="1 2">
    <name type="scientific">Dreissena polymorpha</name>
    <name type="common">Zebra mussel</name>
    <name type="synonym">Mytilus polymorpha</name>
    <dbReference type="NCBI Taxonomy" id="45954"/>
    <lineage>
        <taxon>Eukaryota</taxon>
        <taxon>Metazoa</taxon>
        <taxon>Spiralia</taxon>
        <taxon>Lophotrochozoa</taxon>
        <taxon>Mollusca</taxon>
        <taxon>Bivalvia</taxon>
        <taxon>Autobranchia</taxon>
        <taxon>Heteroconchia</taxon>
        <taxon>Euheterodonta</taxon>
        <taxon>Imparidentia</taxon>
        <taxon>Neoheterodontei</taxon>
        <taxon>Myida</taxon>
        <taxon>Dreissenoidea</taxon>
        <taxon>Dreissenidae</taxon>
        <taxon>Dreissena</taxon>
    </lineage>
</organism>
<dbReference type="EMBL" id="JAIWYP010000003">
    <property type="protein sequence ID" value="KAH3848286.1"/>
    <property type="molecule type" value="Genomic_DNA"/>
</dbReference>
<dbReference type="AlphaFoldDB" id="A0A9D4KYG4"/>
<keyword evidence="2" id="KW-1185">Reference proteome</keyword>
<gene>
    <name evidence="1" type="ORF">DPMN_090645</name>
</gene>
<comment type="caution">
    <text evidence="1">The sequence shown here is derived from an EMBL/GenBank/DDBJ whole genome shotgun (WGS) entry which is preliminary data.</text>
</comment>